<evidence type="ECO:0000256" key="1">
    <source>
        <dbReference type="ARBA" id="ARBA00004496"/>
    </source>
</evidence>
<evidence type="ECO:0000256" key="17">
    <source>
        <dbReference type="ARBA" id="ARBA00049628"/>
    </source>
</evidence>
<dbReference type="AlphaFoldDB" id="A0A024LR37"/>
<feature type="binding site" evidence="18">
    <location>
        <begin position="371"/>
        <end position="372"/>
    </location>
    <ligand>
        <name>acetyl-CoA</name>
        <dbReference type="ChEBI" id="CHEBI:57288"/>
    </ligand>
</feature>
<dbReference type="PANTHER" id="PTHR43584">
    <property type="entry name" value="NUCLEOTIDYL TRANSFERASE"/>
    <property type="match status" value="1"/>
</dbReference>
<comment type="catalytic activity">
    <reaction evidence="15 18">
        <text>alpha-D-glucosamine 1-phosphate + acetyl-CoA = N-acetyl-alpha-D-glucosamine 1-phosphate + CoA + H(+)</text>
        <dbReference type="Rhea" id="RHEA:13725"/>
        <dbReference type="ChEBI" id="CHEBI:15378"/>
        <dbReference type="ChEBI" id="CHEBI:57287"/>
        <dbReference type="ChEBI" id="CHEBI:57288"/>
        <dbReference type="ChEBI" id="CHEBI:57776"/>
        <dbReference type="ChEBI" id="CHEBI:58516"/>
        <dbReference type="EC" id="2.3.1.157"/>
    </reaction>
</comment>
<dbReference type="NCBIfam" id="NF010933">
    <property type="entry name" value="PRK14353.1"/>
    <property type="match status" value="1"/>
</dbReference>
<dbReference type="SUPFAM" id="SSF53448">
    <property type="entry name" value="Nucleotide-diphospho-sugar transferases"/>
    <property type="match status" value="1"/>
</dbReference>
<dbReference type="GO" id="GO:0008360">
    <property type="term" value="P:regulation of cell shape"/>
    <property type="evidence" value="ECO:0007669"/>
    <property type="project" value="UniProtKB-KW"/>
</dbReference>
<evidence type="ECO:0000256" key="3">
    <source>
        <dbReference type="ARBA" id="ARBA00007947"/>
    </source>
</evidence>
<keyword evidence="14 18" id="KW-0961">Cell wall biogenesis/degradation</keyword>
<dbReference type="InterPro" id="IPR025877">
    <property type="entry name" value="MobA-like_NTP_Trfase"/>
</dbReference>
<comment type="catalytic activity">
    <reaction evidence="16 18">
        <text>N-acetyl-alpha-D-glucosamine 1-phosphate + UTP + H(+) = UDP-N-acetyl-alpha-D-glucosamine + diphosphate</text>
        <dbReference type="Rhea" id="RHEA:13509"/>
        <dbReference type="ChEBI" id="CHEBI:15378"/>
        <dbReference type="ChEBI" id="CHEBI:33019"/>
        <dbReference type="ChEBI" id="CHEBI:46398"/>
        <dbReference type="ChEBI" id="CHEBI:57705"/>
        <dbReference type="ChEBI" id="CHEBI:57776"/>
        <dbReference type="EC" id="2.7.7.23"/>
    </reaction>
</comment>
<dbReference type="NCBIfam" id="TIGR01173">
    <property type="entry name" value="glmU"/>
    <property type="match status" value="1"/>
</dbReference>
<feature type="binding site" evidence="18">
    <location>
        <position position="172"/>
    </location>
    <ligand>
        <name>UDP-N-acetyl-alpha-D-glucosamine</name>
        <dbReference type="ChEBI" id="CHEBI:57705"/>
    </ligand>
</feature>
<comment type="cofactor">
    <cofactor evidence="18">
        <name>Mg(2+)</name>
        <dbReference type="ChEBI" id="CHEBI:18420"/>
    </cofactor>
    <text evidence="18">Binds 1 Mg(2+) ion per subunit.</text>
</comment>
<dbReference type="Gene3D" id="3.90.550.10">
    <property type="entry name" value="Spore Coat Polysaccharide Biosynthesis Protein SpsA, Chain A"/>
    <property type="match status" value="1"/>
</dbReference>
<dbReference type="Pfam" id="PF00132">
    <property type="entry name" value="Hexapep"/>
    <property type="match status" value="2"/>
</dbReference>
<sequence>MVRSCLSIVLAAGEGTRMKSFLPKVLHKVAGLPLICHVVKQVELAGFSQLAVVVGAGGKDVTKVVQSCVKDVMIFEQKERLGTAHAVLSARLALQKGIDDVLIIFGDTPLIEHTSLTRIRAPLAMGADVVVAGFYAPDPTGYGRLIEKNGKFIAIVEEKDASDEEKKNSFCNGGIMAINGKHALSLLDKINNNNAQQEYYLTDIVSIASCEGLDVRVIEVPFNNVIGVNNCFELSEVDTLWQKRKACDFMLSGVTILKPESVYFSYDTEIEPGVLIEPNVYFGPGVKVQSGAVIRAFSYLEGAFVGADTQIGPYARLRPGTELARSVKVGNFCEIKQAKVGEAAKINHLSYIGDAEIGSHTNIGAGTITCNYDGFHKYKTMIDDNVFIGSNSALVAPLIIGKDSYIASGSVITEDVPINSLALGRARQVIKENRATKLRTRLSINKRKK</sequence>
<dbReference type="EC" id="2.3.1.157" evidence="18"/>
<dbReference type="EC" id="2.7.7.23" evidence="18"/>
<gene>
    <name evidence="18 20" type="primary">glmU</name>
    <name evidence="20" type="ORF">BN1046_01109</name>
</gene>
<dbReference type="GO" id="GO:0000902">
    <property type="term" value="P:cell morphogenesis"/>
    <property type="evidence" value="ECO:0007669"/>
    <property type="project" value="UniProtKB-UniRule"/>
</dbReference>
<feature type="binding site" evidence="18">
    <location>
        <position position="143"/>
    </location>
    <ligand>
        <name>UDP-N-acetyl-alpha-D-glucosamine</name>
        <dbReference type="ChEBI" id="CHEBI:57705"/>
    </ligand>
</feature>
<evidence type="ECO:0000313" key="20">
    <source>
        <dbReference type="EMBL" id="CDP80191.1"/>
    </source>
</evidence>
<dbReference type="InterPro" id="IPR029044">
    <property type="entry name" value="Nucleotide-diphossugar_trans"/>
</dbReference>
<evidence type="ECO:0000256" key="14">
    <source>
        <dbReference type="ARBA" id="ARBA00023316"/>
    </source>
</evidence>
<reference evidence="20" key="1">
    <citation type="submission" date="2013-11" db="EMBL/GenBank/DDBJ databases">
        <authorList>
            <person name="GENOMES U."/>
        </authorList>
    </citation>
    <scope>NUCLEOTIDE SEQUENCE</scope>
    <source>
        <strain evidence="20">MVT06</strain>
    </source>
</reference>
<evidence type="ECO:0000256" key="8">
    <source>
        <dbReference type="ARBA" id="ARBA00022737"/>
    </source>
</evidence>
<keyword evidence="11 18" id="KW-0573">Peptidoglycan synthesis</keyword>
<keyword evidence="8 18" id="KW-0677">Repeat</keyword>
<feature type="binding site" evidence="18">
    <location>
        <position position="351"/>
    </location>
    <ligand>
        <name>UDP-N-acetyl-alpha-D-glucosamine</name>
        <dbReference type="ChEBI" id="CHEBI:57705"/>
    </ligand>
</feature>
<dbReference type="GO" id="GO:0005737">
    <property type="term" value="C:cytoplasm"/>
    <property type="evidence" value="ECO:0007669"/>
    <property type="project" value="UniProtKB-SubCell"/>
</dbReference>
<dbReference type="CDD" id="cd02540">
    <property type="entry name" value="GT2_GlmU_N_bac"/>
    <property type="match status" value="1"/>
</dbReference>
<comment type="similarity">
    <text evidence="3 18">In the N-terminal section; belongs to the N-acetylglucosamine-1-phosphate uridyltransferase family.</text>
</comment>
<feature type="domain" description="MobA-like NTP transferase" evidence="19">
    <location>
        <begin position="8"/>
        <end position="133"/>
    </location>
</feature>
<dbReference type="InterPro" id="IPR001451">
    <property type="entry name" value="Hexapep"/>
</dbReference>
<feature type="region of interest" description="Pyrophosphorylase" evidence="18">
    <location>
        <begin position="1"/>
        <end position="231"/>
    </location>
</feature>
<keyword evidence="7 18" id="KW-0479">Metal-binding</keyword>
<comment type="function">
    <text evidence="17 18">Catalyzes the last two sequential reactions in the de novo biosynthetic pathway for UDP-N-acetylglucosamine (UDP-GlcNAc). The C-terminal domain catalyzes the transfer of acetyl group from acetyl coenzyme A to glucosamine-1-phosphate (GlcN-1-P) to produce N-acetylglucosamine-1-phosphate (GlcNAc-1-P), which is converted into UDP-GlcNAc by the transfer of uridine 5-monophosphate (from uridine 5-triphosphate), a reaction catalyzed by the N-terminal domain.</text>
</comment>
<dbReference type="SUPFAM" id="SSF51161">
    <property type="entry name" value="Trimeric LpxA-like enzymes"/>
    <property type="match status" value="1"/>
</dbReference>
<evidence type="ECO:0000256" key="5">
    <source>
        <dbReference type="ARBA" id="ARBA00022679"/>
    </source>
</evidence>
<feature type="region of interest" description="Linker" evidence="18">
    <location>
        <begin position="232"/>
        <end position="252"/>
    </location>
</feature>
<comment type="similarity">
    <text evidence="2 18">In the C-terminal section; belongs to the transferase hexapeptide repeat family.</text>
</comment>
<dbReference type="GO" id="GO:0000287">
    <property type="term" value="F:magnesium ion binding"/>
    <property type="evidence" value="ECO:0007669"/>
    <property type="project" value="UniProtKB-UniRule"/>
</dbReference>
<feature type="binding site" evidence="18">
    <location>
        <position position="390"/>
    </location>
    <ligand>
        <name>acetyl-CoA</name>
        <dbReference type="ChEBI" id="CHEBI:57288"/>
    </ligand>
</feature>
<dbReference type="GO" id="GO:0006048">
    <property type="term" value="P:UDP-N-acetylglucosamine biosynthetic process"/>
    <property type="evidence" value="ECO:0007669"/>
    <property type="project" value="UniProtKB-UniPathway"/>
</dbReference>
<dbReference type="PROSITE" id="PS00101">
    <property type="entry name" value="HEXAPEP_TRANSFERASES"/>
    <property type="match status" value="1"/>
</dbReference>
<evidence type="ECO:0000256" key="18">
    <source>
        <dbReference type="HAMAP-Rule" id="MF_01631"/>
    </source>
</evidence>
<evidence type="ECO:0000256" key="2">
    <source>
        <dbReference type="ARBA" id="ARBA00007707"/>
    </source>
</evidence>
<feature type="binding site" evidence="18">
    <location>
        <position position="362"/>
    </location>
    <ligand>
        <name>UDP-N-acetyl-alpha-D-glucosamine</name>
        <dbReference type="ChEBI" id="CHEBI:57705"/>
    </ligand>
</feature>
<name>A0A024LR37_9HYPH</name>
<feature type="binding site" evidence="18">
    <location>
        <begin position="10"/>
        <end position="13"/>
    </location>
    <ligand>
        <name>UDP-N-acetyl-alpha-D-glucosamine</name>
        <dbReference type="ChEBI" id="CHEBI:57705"/>
    </ligand>
</feature>
<feature type="binding site" evidence="18">
    <location>
        <position position="408"/>
    </location>
    <ligand>
        <name>acetyl-CoA</name>
        <dbReference type="ChEBI" id="CHEBI:57288"/>
    </ligand>
</feature>
<organism evidence="20">
    <name type="scientific">Bartonella schoenbuchensis</name>
    <dbReference type="NCBI Taxonomy" id="165694"/>
    <lineage>
        <taxon>Bacteria</taxon>
        <taxon>Pseudomonadati</taxon>
        <taxon>Pseudomonadota</taxon>
        <taxon>Alphaproteobacteria</taxon>
        <taxon>Hyphomicrobiales</taxon>
        <taxon>Bartonellaceae</taxon>
        <taxon>Bartonella</taxon>
    </lineage>
</organism>
<dbReference type="InterPro" id="IPR005882">
    <property type="entry name" value="Bifunctional_GlmU"/>
</dbReference>
<reference evidence="20" key="2">
    <citation type="submission" date="2014-05" db="EMBL/GenBank/DDBJ databases">
        <title>Genome sequencing of Bartonella spp. isolated from human blood.</title>
        <authorList>
            <person name="Raoult D."/>
        </authorList>
    </citation>
    <scope>NUCLEOTIDE SEQUENCE</scope>
    <source>
        <strain evidence="20">MVT06</strain>
    </source>
</reference>
<dbReference type="UniPathway" id="UPA00113">
    <property type="reaction ID" value="UER00532"/>
</dbReference>
<evidence type="ECO:0000256" key="6">
    <source>
        <dbReference type="ARBA" id="ARBA00022695"/>
    </source>
</evidence>
<dbReference type="InterPro" id="IPR011004">
    <property type="entry name" value="Trimer_LpxA-like_sf"/>
</dbReference>
<dbReference type="EMBL" id="HG977196">
    <property type="protein sequence ID" value="CDP80191.1"/>
    <property type="molecule type" value="Genomic_DNA"/>
</dbReference>
<comment type="subcellular location">
    <subcellularLocation>
        <location evidence="1 18">Cytoplasm</location>
    </subcellularLocation>
</comment>
<accession>A0A024LR37</accession>
<feature type="binding site" evidence="18">
    <location>
        <position position="24"/>
    </location>
    <ligand>
        <name>UDP-N-acetyl-alpha-D-glucosamine</name>
        <dbReference type="ChEBI" id="CHEBI:57705"/>
    </ligand>
</feature>
<comment type="pathway">
    <text evidence="18">Nucleotide-sugar biosynthesis; UDP-N-acetyl-alpha-D-glucosamine biosynthesis; UDP-N-acetyl-alpha-D-glucosamine from N-acetyl-alpha-D-glucosamine 1-phosphate: step 1/1.</text>
</comment>
<feature type="binding site" evidence="18">
    <location>
        <position position="365"/>
    </location>
    <ligand>
        <name>acetyl-CoA</name>
        <dbReference type="ChEBI" id="CHEBI:57288"/>
    </ligand>
</feature>
<comment type="caution">
    <text evidence="18">Lacks conserved residue(s) required for the propagation of feature annotation.</text>
</comment>
<dbReference type="InterPro" id="IPR018357">
    <property type="entry name" value="Hexapep_transf_CS"/>
</dbReference>
<evidence type="ECO:0000256" key="9">
    <source>
        <dbReference type="ARBA" id="ARBA00022842"/>
    </source>
</evidence>
<dbReference type="Pfam" id="PF12804">
    <property type="entry name" value="NTP_transf_3"/>
    <property type="match status" value="1"/>
</dbReference>
<evidence type="ECO:0000256" key="13">
    <source>
        <dbReference type="ARBA" id="ARBA00023315"/>
    </source>
</evidence>
<comment type="subunit">
    <text evidence="18">Homotrimer.</text>
</comment>
<evidence type="ECO:0000259" key="19">
    <source>
        <dbReference type="Pfam" id="PF12804"/>
    </source>
</evidence>
<feature type="binding site" evidence="18">
    <location>
        <position position="157"/>
    </location>
    <ligand>
        <name>UDP-N-acetyl-alpha-D-glucosamine</name>
        <dbReference type="ChEBI" id="CHEBI:57705"/>
    </ligand>
</feature>
<dbReference type="GO" id="GO:0009252">
    <property type="term" value="P:peptidoglycan biosynthetic process"/>
    <property type="evidence" value="ECO:0007669"/>
    <property type="project" value="UniProtKB-UniRule"/>
</dbReference>
<comment type="pathway">
    <text evidence="18">Bacterial outer membrane biogenesis; LPS lipid A biosynthesis.</text>
</comment>
<keyword evidence="5 18" id="KW-0808">Transferase</keyword>
<feature type="binding site" evidence="18">
    <location>
        <position position="425"/>
    </location>
    <ligand>
        <name>acetyl-CoA</name>
        <dbReference type="ChEBI" id="CHEBI:57288"/>
    </ligand>
</feature>
<dbReference type="GO" id="GO:0003977">
    <property type="term" value="F:UDP-N-acetylglucosamine diphosphorylase activity"/>
    <property type="evidence" value="ECO:0007669"/>
    <property type="project" value="UniProtKB-UniRule"/>
</dbReference>
<dbReference type="GO" id="GO:0009245">
    <property type="term" value="P:lipid A biosynthetic process"/>
    <property type="evidence" value="ECO:0007669"/>
    <property type="project" value="UniProtKB-UniRule"/>
</dbReference>
<proteinExistence type="inferred from homology"/>
<dbReference type="HAMAP" id="MF_01631">
    <property type="entry name" value="GlmU"/>
    <property type="match status" value="1"/>
</dbReference>
<keyword evidence="6 18" id="KW-0548">Nucleotidyltransferase</keyword>
<keyword evidence="10 18" id="KW-0133">Cell shape</keyword>
<evidence type="ECO:0000256" key="16">
    <source>
        <dbReference type="ARBA" id="ARBA00048493"/>
    </source>
</evidence>
<keyword evidence="4 18" id="KW-0963">Cytoplasm</keyword>
<feature type="binding site" evidence="18">
    <location>
        <position position="318"/>
    </location>
    <ligand>
        <name>UDP-N-acetyl-alpha-D-glucosamine</name>
        <dbReference type="ChEBI" id="CHEBI:57705"/>
    </ligand>
</feature>
<feature type="binding site" evidence="18">
    <location>
        <position position="77"/>
    </location>
    <ligand>
        <name>UDP-N-acetyl-alpha-D-glucosamine</name>
        <dbReference type="ChEBI" id="CHEBI:57705"/>
    </ligand>
</feature>
<evidence type="ECO:0000256" key="15">
    <source>
        <dbReference type="ARBA" id="ARBA00048247"/>
    </source>
</evidence>
<protein>
    <recommendedName>
        <fullName evidence="18">Bifunctional protein GlmU</fullName>
    </recommendedName>
    <domain>
        <recommendedName>
            <fullName evidence="18">UDP-N-acetylglucosamine pyrophosphorylase</fullName>
            <ecNumber evidence="18">2.7.7.23</ecNumber>
        </recommendedName>
        <alternativeName>
            <fullName evidence="18">N-acetylglucosamine-1-phosphate uridyltransferase</fullName>
        </alternativeName>
    </domain>
    <domain>
        <recommendedName>
            <fullName evidence="18">Glucosamine-1-phosphate N-acetyltransferase</fullName>
            <ecNumber evidence="18">2.3.1.157</ecNumber>
        </recommendedName>
    </domain>
</protein>
<dbReference type="Gene3D" id="2.160.10.10">
    <property type="entry name" value="Hexapeptide repeat proteins"/>
    <property type="match status" value="1"/>
</dbReference>
<evidence type="ECO:0000256" key="4">
    <source>
        <dbReference type="ARBA" id="ARBA00022490"/>
    </source>
</evidence>
<evidence type="ECO:0000256" key="7">
    <source>
        <dbReference type="ARBA" id="ARBA00022723"/>
    </source>
</evidence>
<feature type="binding site" evidence="18">
    <location>
        <position position="107"/>
    </location>
    <ligand>
        <name>Mg(2+)</name>
        <dbReference type="ChEBI" id="CHEBI:18420"/>
    </ligand>
</feature>
<keyword evidence="9 18" id="KW-0460">Magnesium</keyword>
<dbReference type="PANTHER" id="PTHR43584:SF3">
    <property type="entry name" value="BIFUNCTIONAL PROTEIN GLMU"/>
    <property type="match status" value="1"/>
</dbReference>
<dbReference type="InterPro" id="IPR038009">
    <property type="entry name" value="GlmU_C_LbH"/>
</dbReference>
<dbReference type="GO" id="GO:0071555">
    <property type="term" value="P:cell wall organization"/>
    <property type="evidence" value="ECO:0007669"/>
    <property type="project" value="UniProtKB-KW"/>
</dbReference>
<keyword evidence="12 18" id="KW-0511">Multifunctional enzyme</keyword>
<comment type="pathway">
    <text evidence="18">Nucleotide-sugar biosynthesis; UDP-N-acetyl-alpha-D-glucosamine biosynthesis; N-acetyl-alpha-D-glucosamine 1-phosphate from alpha-D-glucosamine 6-phosphate (route II): step 2/2.</text>
</comment>
<feature type="binding site" evidence="18">
    <location>
        <begin position="82"/>
        <end position="83"/>
    </location>
    <ligand>
        <name>UDP-N-acetyl-alpha-D-glucosamine</name>
        <dbReference type="ChEBI" id="CHEBI:57705"/>
    </ligand>
</feature>
<feature type="active site" description="Proton acceptor" evidence="18">
    <location>
        <position position="348"/>
    </location>
</feature>
<feature type="binding site" evidence="18">
    <location>
        <position position="336"/>
    </location>
    <ligand>
        <name>UDP-N-acetyl-alpha-D-glucosamine</name>
        <dbReference type="ChEBI" id="CHEBI:57705"/>
    </ligand>
</feature>
<feature type="binding site" evidence="18">
    <location>
        <position position="229"/>
    </location>
    <ligand>
        <name>Mg(2+)</name>
        <dbReference type="ChEBI" id="CHEBI:18420"/>
    </ligand>
</feature>
<evidence type="ECO:0000256" key="12">
    <source>
        <dbReference type="ARBA" id="ARBA00023268"/>
    </source>
</evidence>
<dbReference type="InterPro" id="IPR050065">
    <property type="entry name" value="GlmU-like"/>
</dbReference>
<dbReference type="GO" id="GO:0016020">
    <property type="term" value="C:membrane"/>
    <property type="evidence" value="ECO:0007669"/>
    <property type="project" value="GOC"/>
</dbReference>
<dbReference type="UniPathway" id="UPA00973"/>
<evidence type="ECO:0000256" key="11">
    <source>
        <dbReference type="ARBA" id="ARBA00022984"/>
    </source>
</evidence>
<dbReference type="GO" id="GO:0019134">
    <property type="term" value="F:glucosamine-1-phosphate N-acetyltransferase activity"/>
    <property type="evidence" value="ECO:0007669"/>
    <property type="project" value="UniProtKB-UniRule"/>
</dbReference>
<evidence type="ECO:0000256" key="10">
    <source>
        <dbReference type="ARBA" id="ARBA00022960"/>
    </source>
</evidence>
<feature type="region of interest" description="N-acetyltransferase" evidence="18">
    <location>
        <begin position="253"/>
        <end position="449"/>
    </location>
</feature>
<feature type="binding site" evidence="18">
    <location>
        <position position="229"/>
    </location>
    <ligand>
        <name>UDP-N-acetyl-alpha-D-glucosamine</name>
        <dbReference type="ChEBI" id="CHEBI:57705"/>
    </ligand>
</feature>
<keyword evidence="13 18" id="KW-0012">Acyltransferase</keyword>
<dbReference type="CDD" id="cd03353">
    <property type="entry name" value="LbH_GlmU_C"/>
    <property type="match status" value="1"/>
</dbReference>